<keyword evidence="1" id="KW-0175">Coiled coil</keyword>
<feature type="compositionally biased region" description="Polar residues" evidence="2">
    <location>
        <begin position="422"/>
        <end position="433"/>
    </location>
</feature>
<evidence type="ECO:0000256" key="1">
    <source>
        <dbReference type="SAM" id="Coils"/>
    </source>
</evidence>
<feature type="region of interest" description="Disordered" evidence="2">
    <location>
        <begin position="237"/>
        <end position="272"/>
    </location>
</feature>
<organism evidence="3 4">
    <name type="scientific">Morchella conica CCBAS932</name>
    <dbReference type="NCBI Taxonomy" id="1392247"/>
    <lineage>
        <taxon>Eukaryota</taxon>
        <taxon>Fungi</taxon>
        <taxon>Dikarya</taxon>
        <taxon>Ascomycota</taxon>
        <taxon>Pezizomycotina</taxon>
        <taxon>Pezizomycetes</taxon>
        <taxon>Pezizales</taxon>
        <taxon>Morchellaceae</taxon>
        <taxon>Morchella</taxon>
    </lineage>
</organism>
<feature type="compositionally biased region" description="Low complexity" evidence="2">
    <location>
        <begin position="368"/>
        <end position="377"/>
    </location>
</feature>
<feature type="region of interest" description="Disordered" evidence="2">
    <location>
        <begin position="286"/>
        <end position="479"/>
    </location>
</feature>
<feature type="compositionally biased region" description="Low complexity" evidence="2">
    <location>
        <begin position="291"/>
        <end position="316"/>
    </location>
</feature>
<gene>
    <name evidence="3" type="ORF">P167DRAFT_541372</name>
</gene>
<protein>
    <recommendedName>
        <fullName evidence="5">Centrosomin N-terminal motif 1 domain-containing protein</fullName>
    </recommendedName>
</protein>
<evidence type="ECO:0000313" key="4">
    <source>
        <dbReference type="Proteomes" id="UP000277580"/>
    </source>
</evidence>
<feature type="region of interest" description="Disordered" evidence="2">
    <location>
        <begin position="531"/>
        <end position="614"/>
    </location>
</feature>
<dbReference type="Proteomes" id="UP000277580">
    <property type="component" value="Unassembled WGS sequence"/>
</dbReference>
<dbReference type="OrthoDB" id="5366223at2759"/>
<feature type="compositionally biased region" description="Polar residues" evidence="2">
    <location>
        <begin position="53"/>
        <end position="62"/>
    </location>
</feature>
<feature type="compositionally biased region" description="Low complexity" evidence="2">
    <location>
        <begin position="253"/>
        <end position="270"/>
    </location>
</feature>
<feature type="compositionally biased region" description="Basic and acidic residues" evidence="2">
    <location>
        <begin position="380"/>
        <end position="404"/>
    </location>
</feature>
<reference evidence="3 4" key="1">
    <citation type="journal article" date="2018" name="Nat. Ecol. Evol.">
        <title>Pezizomycetes genomes reveal the molecular basis of ectomycorrhizal truffle lifestyle.</title>
        <authorList>
            <person name="Murat C."/>
            <person name="Payen T."/>
            <person name="Noel B."/>
            <person name="Kuo A."/>
            <person name="Morin E."/>
            <person name="Chen J."/>
            <person name="Kohler A."/>
            <person name="Krizsan K."/>
            <person name="Balestrini R."/>
            <person name="Da Silva C."/>
            <person name="Montanini B."/>
            <person name="Hainaut M."/>
            <person name="Levati E."/>
            <person name="Barry K.W."/>
            <person name="Belfiori B."/>
            <person name="Cichocki N."/>
            <person name="Clum A."/>
            <person name="Dockter R.B."/>
            <person name="Fauchery L."/>
            <person name="Guy J."/>
            <person name="Iotti M."/>
            <person name="Le Tacon F."/>
            <person name="Lindquist E.A."/>
            <person name="Lipzen A."/>
            <person name="Malagnac F."/>
            <person name="Mello A."/>
            <person name="Molinier V."/>
            <person name="Miyauchi S."/>
            <person name="Poulain J."/>
            <person name="Riccioni C."/>
            <person name="Rubini A."/>
            <person name="Sitrit Y."/>
            <person name="Splivallo R."/>
            <person name="Traeger S."/>
            <person name="Wang M."/>
            <person name="Zifcakova L."/>
            <person name="Wipf D."/>
            <person name="Zambonelli A."/>
            <person name="Paolocci F."/>
            <person name="Nowrousian M."/>
            <person name="Ottonello S."/>
            <person name="Baldrian P."/>
            <person name="Spatafora J.W."/>
            <person name="Henrissat B."/>
            <person name="Nagy L.G."/>
            <person name="Aury J.M."/>
            <person name="Wincker P."/>
            <person name="Grigoriev I.V."/>
            <person name="Bonfante P."/>
            <person name="Martin F.M."/>
        </authorList>
    </citation>
    <scope>NUCLEOTIDE SEQUENCE [LARGE SCALE GENOMIC DNA]</scope>
    <source>
        <strain evidence="3 4">CCBAS932</strain>
    </source>
</reference>
<accession>A0A3N4L6A0</accession>
<feature type="region of interest" description="Disordered" evidence="2">
    <location>
        <begin position="1"/>
        <end position="62"/>
    </location>
</feature>
<dbReference type="AlphaFoldDB" id="A0A3N4L6A0"/>
<dbReference type="STRING" id="1392247.A0A3N4L6A0"/>
<feature type="coiled-coil region" evidence="1">
    <location>
        <begin position="110"/>
        <end position="179"/>
    </location>
</feature>
<sequence length="704" mass="77632">MEASALLTRRIHHQKQLISKAKAEARRNSAISLVPPDQCTNDGAPRTPENKSPDPTSSHLYSLSTPEYRSIGRNGSVDSDTIRFGSMGMREQTEIISQKSKENFGLKLMLTKTREQALRCEKELKNMRQKLERVQARNEILERENVELKQTIEGRDIVLDAAAKEIAECQDQLSGFRERESAREGRQELSDMASANFNSDTTLVSLGAPSFGISPYASGDTLASRYTPIYKDEETNYSPCTSNALKTIDFNTPRSGRSSSLSMDSPLPGLTPICPSRSDFIDRCASAMDESPGPKNSPSGSSHGSLPSLISESSLSMYGGRGNNGGETDADIFYDHRPGPRNENGEDRLNIKRWGRHGQSDVNELTQTPTRNPSTTRRSPRAELREFRDKQDKQDKQQSQDTMRHMPPTPESMSPRRRTGGSFDSISSNNGNKANCGLGLTSSIEEVDDSKTEPLENNRGNRKSVRTTPRSDVAPTPLQKSVREIADRLRSPFKFPNSVSVAQKEPQTFGDITHLRETKKRLGYGFGSKLGNMAAPSKQPGRGISGHSRKLTVSKNSKDKLVTVPVKPVTTNLPVRSRIRLSSQQQQGQGLETPPYTPNNESATSHDSEKTTLVPRSLMKKLSWESMNSGSNSNGSDGVPRSAYNSHYTIGGSPSYLRRNSTASLATTDMSAMTLKTVKDIRRMSAIPALVRAGSVKEKSRHHE</sequence>
<dbReference type="EMBL" id="ML119106">
    <property type="protein sequence ID" value="RPB17308.1"/>
    <property type="molecule type" value="Genomic_DNA"/>
</dbReference>
<evidence type="ECO:0008006" key="5">
    <source>
        <dbReference type="Google" id="ProtNLM"/>
    </source>
</evidence>
<proteinExistence type="predicted"/>
<name>A0A3N4L6A0_9PEZI</name>
<keyword evidence="4" id="KW-1185">Reference proteome</keyword>
<evidence type="ECO:0000313" key="3">
    <source>
        <dbReference type="EMBL" id="RPB17308.1"/>
    </source>
</evidence>
<dbReference type="InParanoid" id="A0A3N4L6A0"/>
<feature type="compositionally biased region" description="Low complexity" evidence="2">
    <location>
        <begin position="562"/>
        <end position="591"/>
    </location>
</feature>
<feature type="compositionally biased region" description="Basic and acidic residues" evidence="2">
    <location>
        <begin position="333"/>
        <end position="350"/>
    </location>
</feature>
<feature type="compositionally biased region" description="Polar residues" evidence="2">
    <location>
        <begin position="237"/>
        <end position="252"/>
    </location>
</feature>
<evidence type="ECO:0000256" key="2">
    <source>
        <dbReference type="SAM" id="MobiDB-lite"/>
    </source>
</evidence>